<dbReference type="GO" id="GO:0005524">
    <property type="term" value="F:ATP binding"/>
    <property type="evidence" value="ECO:0007669"/>
    <property type="project" value="InterPro"/>
</dbReference>
<reference evidence="3" key="1">
    <citation type="submission" date="2021-01" db="EMBL/GenBank/DDBJ databases">
        <authorList>
            <consortium name="Genoscope - CEA"/>
            <person name="William W."/>
        </authorList>
    </citation>
    <scope>NUCLEOTIDE SEQUENCE</scope>
</reference>
<dbReference type="PROSITE" id="PS50011">
    <property type="entry name" value="PROTEIN_KINASE_DOM"/>
    <property type="match status" value="1"/>
</dbReference>
<dbReference type="Proteomes" id="UP000688137">
    <property type="component" value="Unassembled WGS sequence"/>
</dbReference>
<dbReference type="GO" id="GO:0004672">
    <property type="term" value="F:protein kinase activity"/>
    <property type="evidence" value="ECO:0007669"/>
    <property type="project" value="InterPro"/>
</dbReference>
<dbReference type="EMBL" id="CAJJDM010000030">
    <property type="protein sequence ID" value="CAD8060871.1"/>
    <property type="molecule type" value="Genomic_DNA"/>
</dbReference>
<accession>A0A8S1L1M0</accession>
<protein>
    <recommendedName>
        <fullName evidence="2">Protein kinase domain-containing protein</fullName>
    </recommendedName>
</protein>
<evidence type="ECO:0000313" key="4">
    <source>
        <dbReference type="Proteomes" id="UP000688137"/>
    </source>
</evidence>
<dbReference type="OMA" id="ASNNYEE"/>
<evidence type="ECO:0000313" key="3">
    <source>
        <dbReference type="EMBL" id="CAD8060871.1"/>
    </source>
</evidence>
<dbReference type="InterPro" id="IPR000719">
    <property type="entry name" value="Prot_kinase_dom"/>
</dbReference>
<evidence type="ECO:0000256" key="1">
    <source>
        <dbReference type="SAM" id="Coils"/>
    </source>
</evidence>
<dbReference type="PANTHER" id="PTHR24347">
    <property type="entry name" value="SERINE/THREONINE-PROTEIN KINASE"/>
    <property type="match status" value="1"/>
</dbReference>
<keyword evidence="1" id="KW-0175">Coiled coil</keyword>
<comment type="caution">
    <text evidence="3">The sequence shown here is derived from an EMBL/GenBank/DDBJ whole genome shotgun (WGS) entry which is preliminary data.</text>
</comment>
<name>A0A8S1L1M0_PARPR</name>
<organism evidence="3 4">
    <name type="scientific">Paramecium primaurelia</name>
    <dbReference type="NCBI Taxonomy" id="5886"/>
    <lineage>
        <taxon>Eukaryota</taxon>
        <taxon>Sar</taxon>
        <taxon>Alveolata</taxon>
        <taxon>Ciliophora</taxon>
        <taxon>Intramacronucleata</taxon>
        <taxon>Oligohymenophorea</taxon>
        <taxon>Peniculida</taxon>
        <taxon>Parameciidae</taxon>
        <taxon>Paramecium</taxon>
    </lineage>
</organism>
<dbReference type="PROSITE" id="PS00108">
    <property type="entry name" value="PROTEIN_KINASE_ST"/>
    <property type="match status" value="1"/>
</dbReference>
<dbReference type="SMART" id="SM00220">
    <property type="entry name" value="S_TKc"/>
    <property type="match status" value="1"/>
</dbReference>
<gene>
    <name evidence="3" type="ORF">PPRIM_AZ9-3.1.T0310024</name>
</gene>
<feature type="coiled-coil region" evidence="1">
    <location>
        <begin position="430"/>
        <end position="457"/>
    </location>
</feature>
<dbReference type="Pfam" id="PF00069">
    <property type="entry name" value="Pkinase"/>
    <property type="match status" value="1"/>
</dbReference>
<proteinExistence type="predicted"/>
<sequence length="478" mass="55649">MQYQQYSMAETIRHRDSVFNDGQSLWCYNLQNLFKQKNQRTFFVKTLNKSKTKNLSLGDSHIQYSQHKYISLVNSFLKILFKHNEVVGFVLEKNDHTIEIYGDTQEWIDQFKNLTIQLDFTSTYKIVKKIGQGIAAQVYQATNKTNKLNFAAKIFEKKRILLEETEIIAINKELQYLRLLQHPNIIRLYEVFENKQHIIFITDLYQGGELHHSLSRYGLEENQVAEVIKPIITAISFMHSKGIFHRDLKPQNIMLKEIDAFDTISLIDLGLADKFTKEGKYLYNRCGTPGYVAPEVLQDKKYDLKVDVYSIGIITYLALTGKEPFASNNYEELVQKNYDGRISLINLNVSENCIDFLKRTLCKDNKLRLSSAEALEHPFITFGKGNHIFQTTKGATTQRMSMTSLRCSTDASSENGSIPKTFRGKIQQYMNTFQTLKSDINQEVKKEKEENLKKRKEFFIRKSQLLKIKQINNKPNFE</sequence>
<dbReference type="AlphaFoldDB" id="A0A8S1L1M0"/>
<evidence type="ECO:0000259" key="2">
    <source>
        <dbReference type="PROSITE" id="PS50011"/>
    </source>
</evidence>
<feature type="domain" description="Protein kinase" evidence="2">
    <location>
        <begin position="124"/>
        <end position="380"/>
    </location>
</feature>
<dbReference type="InterPro" id="IPR008271">
    <property type="entry name" value="Ser/Thr_kinase_AS"/>
</dbReference>
<keyword evidence="4" id="KW-1185">Reference proteome</keyword>
<dbReference type="FunFam" id="1.10.510.10:FF:000945">
    <property type="entry name" value="Uncharacterized protein"/>
    <property type="match status" value="1"/>
</dbReference>